<keyword evidence="1" id="KW-0456">Lyase</keyword>
<proteinExistence type="predicted"/>
<name>A0A6L2LTH6_TANCI</name>
<dbReference type="SUPFAM" id="SSF54373">
    <property type="entry name" value="FAD-linked reductases, C-terminal domain"/>
    <property type="match status" value="1"/>
</dbReference>
<dbReference type="EMBL" id="BKCJ010005044">
    <property type="protein sequence ID" value="GEU64570.1"/>
    <property type="molecule type" value="Genomic_DNA"/>
</dbReference>
<accession>A0A6L2LTH6</accession>
<sequence>MKAGSAVTLIVDAMLQRSLPLARRHIKMSKQRSKFKAKYVPVHVPVNVVVISEIITNQVVRFNYFSNPVSLQRSMNGTRKIRELLRTRAMADYKFWGWYGLKFRFVGEYC</sequence>
<dbReference type="AlphaFoldDB" id="A0A6L2LTH6"/>
<protein>
    <submittedName>
        <fullName evidence="1">(R)-mandelonitrile lyase-like</fullName>
    </submittedName>
</protein>
<reference evidence="1" key="1">
    <citation type="journal article" date="2019" name="Sci. Rep.">
        <title>Draft genome of Tanacetum cinerariifolium, the natural source of mosquito coil.</title>
        <authorList>
            <person name="Yamashiro T."/>
            <person name="Shiraishi A."/>
            <person name="Satake H."/>
            <person name="Nakayama K."/>
        </authorList>
    </citation>
    <scope>NUCLEOTIDE SEQUENCE</scope>
</reference>
<organism evidence="1">
    <name type="scientific">Tanacetum cinerariifolium</name>
    <name type="common">Dalmatian daisy</name>
    <name type="synonym">Chrysanthemum cinerariifolium</name>
    <dbReference type="NCBI Taxonomy" id="118510"/>
    <lineage>
        <taxon>Eukaryota</taxon>
        <taxon>Viridiplantae</taxon>
        <taxon>Streptophyta</taxon>
        <taxon>Embryophyta</taxon>
        <taxon>Tracheophyta</taxon>
        <taxon>Spermatophyta</taxon>
        <taxon>Magnoliopsida</taxon>
        <taxon>eudicotyledons</taxon>
        <taxon>Gunneridae</taxon>
        <taxon>Pentapetalae</taxon>
        <taxon>asterids</taxon>
        <taxon>campanulids</taxon>
        <taxon>Asterales</taxon>
        <taxon>Asteraceae</taxon>
        <taxon>Asteroideae</taxon>
        <taxon>Anthemideae</taxon>
        <taxon>Anthemidinae</taxon>
        <taxon>Tanacetum</taxon>
    </lineage>
</organism>
<dbReference type="Gene3D" id="3.30.410.40">
    <property type="match status" value="1"/>
</dbReference>
<gene>
    <name evidence="1" type="ORF">Tci_036548</name>
</gene>
<evidence type="ECO:0000313" key="1">
    <source>
        <dbReference type="EMBL" id="GEU64570.1"/>
    </source>
</evidence>
<comment type="caution">
    <text evidence="1">The sequence shown here is derived from an EMBL/GenBank/DDBJ whole genome shotgun (WGS) entry which is preliminary data.</text>
</comment>
<dbReference type="GO" id="GO:0016829">
    <property type="term" value="F:lyase activity"/>
    <property type="evidence" value="ECO:0007669"/>
    <property type="project" value="UniProtKB-KW"/>
</dbReference>